<sequence>MSEIVFGLIALVAALVVVFVIALSIHWGSKRATGLVPYVFYPVLLSIAVTAILSNRDFSVSEVLLGVKTVVRHPASVWLGRFTSLFVIFACGERILHRMMAREKTQPMPMLLFWAFTLYFLSNIVSPGLFGLHTEISHEYLYMFLAGCAAMLMTPKEVGMSIVAMRNANLLFLLLSAAVLAWKPNLVIVRNYHGLLPFLTVRYAGLASHANVLAPMVVVFLLCLWHKPYAWRPLNLFAWAVGLASLLLAQSKTNWIACILCFACIAYFGFREQIRERLFDYRRPQLSIVAIFCFILLCTMAMLVVMFGGIDAKLARFASSSEGFELLSLTGRDLIWQVAVQEWYKNPVFGYGLLLWDEAFRASIGMPYATHAHSQFYQSLASAGTIGAIGLVLYVVVLLYASARTARASSGMSMALFVLIASRSFSEVPLSLSGFAAEALTHVLLLIIVTAYYPVADKQALRARKTRMPGMA</sequence>
<feature type="transmembrane region" description="Helical" evidence="5">
    <location>
        <begin position="108"/>
        <end position="128"/>
    </location>
</feature>
<feature type="transmembrane region" description="Helical" evidence="5">
    <location>
        <begin position="432"/>
        <end position="455"/>
    </location>
</feature>
<dbReference type="InterPro" id="IPR007016">
    <property type="entry name" value="O-antigen_ligase-rel_domated"/>
</dbReference>
<feature type="domain" description="O-antigen ligase-related" evidence="6">
    <location>
        <begin position="240"/>
        <end position="391"/>
    </location>
</feature>
<dbReference type="GO" id="GO:0016874">
    <property type="term" value="F:ligase activity"/>
    <property type="evidence" value="ECO:0007669"/>
    <property type="project" value="UniProtKB-KW"/>
</dbReference>
<evidence type="ECO:0000256" key="4">
    <source>
        <dbReference type="ARBA" id="ARBA00023136"/>
    </source>
</evidence>
<keyword evidence="8" id="KW-1185">Reference proteome</keyword>
<evidence type="ECO:0000256" key="5">
    <source>
        <dbReference type="SAM" id="Phobius"/>
    </source>
</evidence>
<gene>
    <name evidence="7" type="ORF">ASR47_101851</name>
</gene>
<feature type="transmembrane region" description="Helical" evidence="5">
    <location>
        <begin position="201"/>
        <end position="222"/>
    </location>
</feature>
<proteinExistence type="predicted"/>
<dbReference type="STRING" id="1747903.ASR47_101851"/>
<organism evidence="7 8">
    <name type="scientific">Janthinobacterium psychrotolerans</name>
    <dbReference type="NCBI Taxonomy" id="1747903"/>
    <lineage>
        <taxon>Bacteria</taxon>
        <taxon>Pseudomonadati</taxon>
        <taxon>Pseudomonadota</taxon>
        <taxon>Betaproteobacteria</taxon>
        <taxon>Burkholderiales</taxon>
        <taxon>Oxalobacteraceae</taxon>
        <taxon>Janthinobacterium</taxon>
    </lineage>
</organism>
<feature type="transmembrane region" description="Helical" evidence="5">
    <location>
        <begin position="35"/>
        <end position="55"/>
    </location>
</feature>
<dbReference type="Proteomes" id="UP000092713">
    <property type="component" value="Unassembled WGS sequence"/>
</dbReference>
<feature type="transmembrane region" description="Helical" evidence="5">
    <location>
        <begin position="75"/>
        <end position="96"/>
    </location>
</feature>
<feature type="transmembrane region" description="Helical" evidence="5">
    <location>
        <begin position="286"/>
        <end position="310"/>
    </location>
</feature>
<keyword evidence="3 5" id="KW-1133">Transmembrane helix</keyword>
<keyword evidence="7" id="KW-0436">Ligase</keyword>
<feature type="transmembrane region" description="Helical" evidence="5">
    <location>
        <begin position="254"/>
        <end position="270"/>
    </location>
</feature>
<evidence type="ECO:0000256" key="3">
    <source>
        <dbReference type="ARBA" id="ARBA00022989"/>
    </source>
</evidence>
<dbReference type="OrthoDB" id="7056675at2"/>
<dbReference type="Pfam" id="PF04932">
    <property type="entry name" value="Wzy_C"/>
    <property type="match status" value="1"/>
</dbReference>
<dbReference type="AlphaFoldDB" id="A0A1A7C7B6"/>
<evidence type="ECO:0000259" key="6">
    <source>
        <dbReference type="Pfam" id="PF04932"/>
    </source>
</evidence>
<evidence type="ECO:0000256" key="2">
    <source>
        <dbReference type="ARBA" id="ARBA00022692"/>
    </source>
</evidence>
<evidence type="ECO:0000313" key="7">
    <source>
        <dbReference type="EMBL" id="OBV40660.1"/>
    </source>
</evidence>
<keyword evidence="4 5" id="KW-0472">Membrane</keyword>
<feature type="transmembrane region" description="Helical" evidence="5">
    <location>
        <begin position="140"/>
        <end position="158"/>
    </location>
</feature>
<feature type="transmembrane region" description="Helical" evidence="5">
    <location>
        <begin position="6"/>
        <end position="28"/>
    </location>
</feature>
<feature type="transmembrane region" description="Helical" evidence="5">
    <location>
        <begin position="408"/>
        <end position="426"/>
    </location>
</feature>
<reference evidence="7 8" key="1">
    <citation type="submission" date="2016-04" db="EMBL/GenBank/DDBJ databases">
        <title>Draft genome sequence of Janthinobacterium psychrotolerans sp. nov., isolated from freshwater sediments in Denmark.</title>
        <authorList>
            <person name="Gong X."/>
            <person name="Skrivergaard S."/>
            <person name="Korsgaard B.S."/>
            <person name="Schreiber L."/>
            <person name="Marshall I.P."/>
            <person name="Finster K."/>
            <person name="Schramm A."/>
        </authorList>
    </citation>
    <scope>NUCLEOTIDE SEQUENCE [LARGE SCALE GENOMIC DNA]</scope>
    <source>
        <strain evidence="7 8">S3-2</strain>
    </source>
</reference>
<dbReference type="PANTHER" id="PTHR37422:SF13">
    <property type="entry name" value="LIPOPOLYSACCHARIDE BIOSYNTHESIS PROTEIN PA4999-RELATED"/>
    <property type="match status" value="1"/>
</dbReference>
<name>A0A1A7C7B6_9BURK</name>
<evidence type="ECO:0000313" key="8">
    <source>
        <dbReference type="Proteomes" id="UP000092713"/>
    </source>
</evidence>
<comment type="caution">
    <text evidence="7">The sequence shown here is derived from an EMBL/GenBank/DDBJ whole genome shotgun (WGS) entry which is preliminary data.</text>
</comment>
<evidence type="ECO:0000256" key="1">
    <source>
        <dbReference type="ARBA" id="ARBA00004141"/>
    </source>
</evidence>
<dbReference type="InterPro" id="IPR051533">
    <property type="entry name" value="WaaL-like"/>
</dbReference>
<feature type="transmembrane region" description="Helical" evidence="5">
    <location>
        <begin position="170"/>
        <end position="189"/>
    </location>
</feature>
<comment type="subcellular location">
    <subcellularLocation>
        <location evidence="1">Membrane</location>
        <topology evidence="1">Multi-pass membrane protein</topology>
    </subcellularLocation>
</comment>
<dbReference type="RefSeq" id="WP_065306744.1">
    <property type="nucleotide sequence ID" value="NZ_LOCQ01000045.1"/>
</dbReference>
<feature type="transmembrane region" description="Helical" evidence="5">
    <location>
        <begin position="229"/>
        <end position="248"/>
    </location>
</feature>
<dbReference type="PATRIC" id="fig|1747903.4.peg.4304"/>
<dbReference type="PANTHER" id="PTHR37422">
    <property type="entry name" value="TEICHURONIC ACID BIOSYNTHESIS PROTEIN TUAE"/>
    <property type="match status" value="1"/>
</dbReference>
<accession>A0A1A7C7B6</accession>
<keyword evidence="2 5" id="KW-0812">Transmembrane</keyword>
<feature type="transmembrane region" description="Helical" evidence="5">
    <location>
        <begin position="376"/>
        <end position="401"/>
    </location>
</feature>
<protein>
    <submittedName>
        <fullName evidence="7">O-antigen ligase like membrane protein</fullName>
    </submittedName>
</protein>
<dbReference type="EMBL" id="LOCQ01000045">
    <property type="protein sequence ID" value="OBV40660.1"/>
    <property type="molecule type" value="Genomic_DNA"/>
</dbReference>
<dbReference type="GO" id="GO:0016020">
    <property type="term" value="C:membrane"/>
    <property type="evidence" value="ECO:0007669"/>
    <property type="project" value="UniProtKB-SubCell"/>
</dbReference>